<gene>
    <name evidence="1" type="ORF">UT14_C0053G0007</name>
</gene>
<comment type="caution">
    <text evidence="1">The sequence shown here is derived from an EMBL/GenBank/DDBJ whole genome shotgun (WGS) entry which is preliminary data.</text>
</comment>
<reference evidence="1 2" key="1">
    <citation type="journal article" date="2015" name="Nature">
        <title>rRNA introns, odd ribosomes, and small enigmatic genomes across a large radiation of phyla.</title>
        <authorList>
            <person name="Brown C.T."/>
            <person name="Hug L.A."/>
            <person name="Thomas B.C."/>
            <person name="Sharon I."/>
            <person name="Castelle C.J."/>
            <person name="Singh A."/>
            <person name="Wilkins M.J."/>
            <person name="Williams K.H."/>
            <person name="Banfield J.F."/>
        </authorList>
    </citation>
    <scope>NUCLEOTIDE SEQUENCE [LARGE SCALE GENOMIC DNA]</scope>
</reference>
<proteinExistence type="predicted"/>
<sequence length="61" mass="6838">MEKIVTGGDIERGLEAGDSKRRLYQDLSDLVRRVRGGRGKGSVVVTRLGENGFEEMAERMR</sequence>
<organism evidence="1 2">
    <name type="scientific">Candidatus Shapirobacteria bacterium GW2011_GWE1_38_92</name>
    <dbReference type="NCBI Taxonomy" id="1618489"/>
    <lineage>
        <taxon>Bacteria</taxon>
        <taxon>Candidatus Shapironibacteriota</taxon>
    </lineage>
</organism>
<accession>A0A0G0NV64</accession>
<protein>
    <submittedName>
        <fullName evidence="1">Uncharacterized protein</fullName>
    </submittedName>
</protein>
<dbReference type="EMBL" id="LBVR01000053">
    <property type="protein sequence ID" value="KKQ89744.1"/>
    <property type="molecule type" value="Genomic_DNA"/>
</dbReference>
<name>A0A0G0NV64_9BACT</name>
<dbReference type="AlphaFoldDB" id="A0A0G0NV64"/>
<evidence type="ECO:0000313" key="2">
    <source>
        <dbReference type="Proteomes" id="UP000033841"/>
    </source>
</evidence>
<evidence type="ECO:0000313" key="1">
    <source>
        <dbReference type="EMBL" id="KKQ89744.1"/>
    </source>
</evidence>
<dbReference type="Proteomes" id="UP000033841">
    <property type="component" value="Unassembled WGS sequence"/>
</dbReference>